<dbReference type="Pfam" id="PF07717">
    <property type="entry name" value="OB_NTP_bind"/>
    <property type="match status" value="1"/>
</dbReference>
<protein>
    <recommendedName>
        <fullName evidence="3">DEAD-box helicase OB fold domain-containing protein</fullName>
    </recommendedName>
</protein>
<feature type="compositionally biased region" description="Basic and acidic residues" evidence="2">
    <location>
        <begin position="85"/>
        <end position="95"/>
    </location>
</feature>
<dbReference type="GO" id="GO:0004386">
    <property type="term" value="F:helicase activity"/>
    <property type="evidence" value="ECO:0007669"/>
    <property type="project" value="UniProtKB-KW"/>
</dbReference>
<sequence>MDPPAEEQGGLLVRPKRPVFKAPPPRTSMLGLDKLAAQKRAELAERESKRVKLSYDEDAPSPRHSRQPDAGGGLGRLHPLRRWRRPGERRFRGQRVETPSHPGGVSTAALDSREEARERLRARERNGLYASTSGPGSGPGPAAGSGSAAPTGPGDRDRGRSDSGRGGGGSGREDIQRSDARFQEQLERSALYGLGYTPDYIVYHELVFTTKEYMQCVTAAEPEWLAELGPMFFSVKEVGGSLLESKRKQRAYKEAMAAEMAAAQAKKADEEPVLLDGSYGLDVYQYPLMTLRVVDHHGNGIPVAFGIIASHAGGKDVEDFIKDVEEQTGADQDRLIEMRVPKVEREKLVAALDQLLHVATKAEFDAPQERFLARDHVTSRPTYMAKYYEDNWKGISDK</sequence>
<keyword evidence="5" id="KW-1185">Reference proteome</keyword>
<evidence type="ECO:0000259" key="3">
    <source>
        <dbReference type="Pfam" id="PF07717"/>
    </source>
</evidence>
<evidence type="ECO:0000313" key="5">
    <source>
        <dbReference type="Proteomes" id="UP000075714"/>
    </source>
</evidence>
<dbReference type="EMBL" id="LSYV01000016">
    <property type="protein sequence ID" value="KXZ50729.1"/>
    <property type="molecule type" value="Genomic_DNA"/>
</dbReference>
<keyword evidence="1" id="KW-0547">Nucleotide-binding</keyword>
<feature type="region of interest" description="Disordered" evidence="2">
    <location>
        <begin position="1"/>
        <end position="178"/>
    </location>
</feature>
<feature type="compositionally biased region" description="Basic and acidic residues" evidence="2">
    <location>
        <begin position="39"/>
        <end position="55"/>
    </location>
</feature>
<feature type="compositionally biased region" description="Basic and acidic residues" evidence="2">
    <location>
        <begin position="111"/>
        <end position="126"/>
    </location>
</feature>
<feature type="compositionally biased region" description="Low complexity" evidence="2">
    <location>
        <begin position="144"/>
        <end position="153"/>
    </location>
</feature>
<proteinExistence type="predicted"/>
<gene>
    <name evidence="4" type="ORF">GPECTOR_15g413</name>
</gene>
<feature type="compositionally biased region" description="Basic and acidic residues" evidence="2">
    <location>
        <begin position="154"/>
        <end position="163"/>
    </location>
</feature>
<name>A0A150GLJ8_GONPE</name>
<reference evidence="5" key="1">
    <citation type="journal article" date="2016" name="Nat. Commun.">
        <title>The Gonium pectorale genome demonstrates co-option of cell cycle regulation during the evolution of multicellularity.</title>
        <authorList>
            <person name="Hanschen E.R."/>
            <person name="Marriage T.N."/>
            <person name="Ferris P.J."/>
            <person name="Hamaji T."/>
            <person name="Toyoda A."/>
            <person name="Fujiyama A."/>
            <person name="Neme R."/>
            <person name="Noguchi H."/>
            <person name="Minakuchi Y."/>
            <person name="Suzuki M."/>
            <person name="Kawai-Toyooka H."/>
            <person name="Smith D.R."/>
            <person name="Sparks H."/>
            <person name="Anderson J."/>
            <person name="Bakaric R."/>
            <person name="Luria V."/>
            <person name="Karger A."/>
            <person name="Kirschner M.W."/>
            <person name="Durand P.M."/>
            <person name="Michod R.E."/>
            <person name="Nozaki H."/>
            <person name="Olson B.J."/>
        </authorList>
    </citation>
    <scope>NUCLEOTIDE SEQUENCE [LARGE SCALE GENOMIC DNA]</scope>
    <source>
        <strain evidence="5">NIES-2863</strain>
    </source>
</reference>
<dbReference type="InterPro" id="IPR011709">
    <property type="entry name" value="DEAD-box_helicase_OB_fold"/>
</dbReference>
<feature type="domain" description="DEAD-box helicase OB fold" evidence="3">
    <location>
        <begin position="196"/>
        <end position="230"/>
    </location>
</feature>
<keyword evidence="1" id="KW-0067">ATP-binding</keyword>
<evidence type="ECO:0000256" key="2">
    <source>
        <dbReference type="SAM" id="MobiDB-lite"/>
    </source>
</evidence>
<dbReference type="Proteomes" id="UP000075714">
    <property type="component" value="Unassembled WGS sequence"/>
</dbReference>
<keyword evidence="1" id="KW-0347">Helicase</keyword>
<dbReference type="AlphaFoldDB" id="A0A150GLJ8"/>
<evidence type="ECO:0000256" key="1">
    <source>
        <dbReference type="ARBA" id="ARBA00022806"/>
    </source>
</evidence>
<comment type="caution">
    <text evidence="4">The sequence shown here is derived from an EMBL/GenBank/DDBJ whole genome shotgun (WGS) entry which is preliminary data.</text>
</comment>
<organism evidence="4 5">
    <name type="scientific">Gonium pectorale</name>
    <name type="common">Green alga</name>
    <dbReference type="NCBI Taxonomy" id="33097"/>
    <lineage>
        <taxon>Eukaryota</taxon>
        <taxon>Viridiplantae</taxon>
        <taxon>Chlorophyta</taxon>
        <taxon>core chlorophytes</taxon>
        <taxon>Chlorophyceae</taxon>
        <taxon>CS clade</taxon>
        <taxon>Chlamydomonadales</taxon>
        <taxon>Volvocaceae</taxon>
        <taxon>Gonium</taxon>
    </lineage>
</organism>
<dbReference type="OrthoDB" id="10253254at2759"/>
<keyword evidence="1" id="KW-0378">Hydrolase</keyword>
<dbReference type="STRING" id="33097.A0A150GLJ8"/>
<accession>A0A150GLJ8</accession>
<evidence type="ECO:0000313" key="4">
    <source>
        <dbReference type="EMBL" id="KXZ50729.1"/>
    </source>
</evidence>